<gene>
    <name evidence="2" type="ORF">ID875_05990</name>
</gene>
<dbReference type="Pfam" id="PF21806">
    <property type="entry name" value="DUF6879"/>
    <property type="match status" value="1"/>
</dbReference>
<comment type="caution">
    <text evidence="2">The sequence shown here is derived from an EMBL/GenBank/DDBJ whole genome shotgun (WGS) entry which is preliminary data.</text>
</comment>
<evidence type="ECO:0000259" key="1">
    <source>
        <dbReference type="Pfam" id="PF21806"/>
    </source>
</evidence>
<sequence>MLLAGDAWSARFETFRQEAWRLETLPQYLMPQEAEDFAAFSDGTRIDPRTVSNEYTERLRRQVTEGRSQGRVHIVTRPLSEYLRFEFSQYYHPHSIAGEKIRILDVTDRHNPLEGVPDFWIFDNAEVVLMNYHPDGRQINREVHEGDIAPFIQYRQTAIAESVPFAEYVKGLDA</sequence>
<feature type="domain" description="DUF6879" evidence="1">
    <location>
        <begin position="7"/>
        <end position="169"/>
    </location>
</feature>
<proteinExistence type="predicted"/>
<dbReference type="InterPro" id="IPR049244">
    <property type="entry name" value="DUF6879"/>
</dbReference>
<organism evidence="2">
    <name type="scientific">Streptomyces globisporus</name>
    <dbReference type="NCBI Taxonomy" id="1908"/>
    <lineage>
        <taxon>Bacteria</taxon>
        <taxon>Bacillati</taxon>
        <taxon>Actinomycetota</taxon>
        <taxon>Actinomycetes</taxon>
        <taxon>Kitasatosporales</taxon>
        <taxon>Streptomycetaceae</taxon>
        <taxon>Streptomyces</taxon>
    </lineage>
</organism>
<evidence type="ECO:0000313" key="2">
    <source>
        <dbReference type="EMBL" id="MBD2828009.1"/>
    </source>
</evidence>
<name>A0A927BIV2_STRGL</name>
<accession>A0A927BIV2</accession>
<dbReference type="AlphaFoldDB" id="A0A927BIV2"/>
<protein>
    <recommendedName>
        <fullName evidence="1">DUF6879 domain-containing protein</fullName>
    </recommendedName>
</protein>
<reference evidence="2" key="1">
    <citation type="journal article" date="2020" name="PLoS ONE">
        <title>Isolation and characterization of Streptomyces bacteriophages and Streptomyces strains encoding biosynthetic arsenals: Streptomyces strains and phages for antibiotic discovery.</title>
        <authorList>
            <person name="Montano E.T."/>
            <person name="Nideffer J.F."/>
            <person name="Brumage L."/>
            <person name="Erb M."/>
            <person name="Derman A.I."/>
            <person name="Davis J.P."/>
            <person name="Estrada E."/>
            <person name="Fu S."/>
            <person name="Le D."/>
            <person name="Vuppala A."/>
            <person name="Tran C."/>
            <person name="Luterstein E."/>
            <person name="Lakkaraju S."/>
            <person name="Panchagnula S."/>
            <person name="Ren C."/>
            <person name="Doan J."/>
            <person name="Tran S."/>
            <person name="Soriano J."/>
            <person name="Fujita Y."/>
            <person name="Gutala P."/>
            <person name="Fujii Q."/>
            <person name="Lee M."/>
            <person name="Bui A."/>
            <person name="Villarreal C."/>
            <person name="Shing S.R."/>
            <person name="Kim S."/>
            <person name="Freeman D."/>
            <person name="Racha V."/>
            <person name="Ho A."/>
            <person name="Kumar P."/>
            <person name="Falah K."/>
            <person name="Dawson T."/>
            <person name="Enustun E."/>
            <person name="Prichard A."/>
            <person name="Gomez A."/>
            <person name="Khanna K."/>
            <person name="Trigg S."/>
            <person name="Fernandez L."/>
            <person name="Pogliano K."/>
            <person name="Pogliano J."/>
        </authorList>
    </citation>
    <scope>NUCLEOTIDE SEQUENCE</scope>
    <source>
        <strain evidence="2">QF2</strain>
    </source>
</reference>
<dbReference type="EMBL" id="JACWUS010000001">
    <property type="protein sequence ID" value="MBD2828009.1"/>
    <property type="molecule type" value="Genomic_DNA"/>
</dbReference>